<dbReference type="InterPro" id="IPR029063">
    <property type="entry name" value="SAM-dependent_MTases_sf"/>
</dbReference>
<comment type="caution">
    <text evidence="8">The sequence shown here is derived from an EMBL/GenBank/DDBJ whole genome shotgun (WGS) entry which is preliminary data.</text>
</comment>
<dbReference type="GO" id="GO:0032259">
    <property type="term" value="P:methylation"/>
    <property type="evidence" value="ECO:0007669"/>
    <property type="project" value="UniProtKB-KW"/>
</dbReference>
<dbReference type="Gene3D" id="3.40.50.12710">
    <property type="match status" value="1"/>
</dbReference>
<evidence type="ECO:0000313" key="8">
    <source>
        <dbReference type="EMBL" id="TPX58572.1"/>
    </source>
</evidence>
<dbReference type="GO" id="GO:0005739">
    <property type="term" value="C:mitochondrion"/>
    <property type="evidence" value="ECO:0007669"/>
    <property type="project" value="UniProtKB-SubCell"/>
</dbReference>
<evidence type="ECO:0000313" key="9">
    <source>
        <dbReference type="Proteomes" id="UP000318582"/>
    </source>
</evidence>
<comment type="catalytic activity">
    <reaction evidence="6 7">
        <text>L-arginyl-[protein] + 2 S-adenosyl-L-methionine = N(omega),N(omega)'-dimethyl-L-arginyl-[protein] + 2 S-adenosyl-L-homocysteine + 2 H(+)</text>
        <dbReference type="Rhea" id="RHEA:48108"/>
        <dbReference type="Rhea" id="RHEA-COMP:10532"/>
        <dbReference type="Rhea" id="RHEA-COMP:11992"/>
        <dbReference type="ChEBI" id="CHEBI:15378"/>
        <dbReference type="ChEBI" id="CHEBI:29965"/>
        <dbReference type="ChEBI" id="CHEBI:57856"/>
        <dbReference type="ChEBI" id="CHEBI:59789"/>
        <dbReference type="ChEBI" id="CHEBI:88221"/>
        <dbReference type="EC" id="2.1.1.320"/>
    </reaction>
</comment>
<evidence type="ECO:0000256" key="5">
    <source>
        <dbReference type="ARBA" id="ARBA00023128"/>
    </source>
</evidence>
<comment type="function">
    <text evidence="7">Arginine methyltransferase involved in the assembly or stability of mitochondrial NADH:ubiquinone oxidoreductase complex (complex I).</text>
</comment>
<dbReference type="EMBL" id="QEAQ01000034">
    <property type="protein sequence ID" value="TPX58572.1"/>
    <property type="molecule type" value="Genomic_DNA"/>
</dbReference>
<accession>A0A507E426</accession>
<protein>
    <recommendedName>
        <fullName evidence="7">Protein arginine methyltransferase NDUFAF7</fullName>
        <ecNumber evidence="7">2.1.1.320</ecNumber>
    </recommendedName>
</protein>
<evidence type="ECO:0000256" key="6">
    <source>
        <dbReference type="ARBA" id="ARBA00048612"/>
    </source>
</evidence>
<dbReference type="SUPFAM" id="SSF53335">
    <property type="entry name" value="S-adenosyl-L-methionine-dependent methyltransferases"/>
    <property type="match status" value="1"/>
</dbReference>
<comment type="similarity">
    <text evidence="2 7">Belongs to the NDUFAF7 family.</text>
</comment>
<dbReference type="Pfam" id="PF02636">
    <property type="entry name" value="Methyltransf_28"/>
    <property type="match status" value="1"/>
</dbReference>
<gene>
    <name evidence="8" type="ORF">PhCBS80983_g03051</name>
</gene>
<evidence type="ECO:0000256" key="1">
    <source>
        <dbReference type="ARBA" id="ARBA00004173"/>
    </source>
</evidence>
<organism evidence="8 9">
    <name type="scientific">Powellomyces hirtus</name>
    <dbReference type="NCBI Taxonomy" id="109895"/>
    <lineage>
        <taxon>Eukaryota</taxon>
        <taxon>Fungi</taxon>
        <taxon>Fungi incertae sedis</taxon>
        <taxon>Chytridiomycota</taxon>
        <taxon>Chytridiomycota incertae sedis</taxon>
        <taxon>Chytridiomycetes</taxon>
        <taxon>Spizellomycetales</taxon>
        <taxon>Powellomycetaceae</taxon>
        <taxon>Powellomyces</taxon>
    </lineage>
</organism>
<keyword evidence="5 7" id="KW-0496">Mitochondrion</keyword>
<keyword evidence="4 7" id="KW-0808">Transferase</keyword>
<dbReference type="InterPro" id="IPR003788">
    <property type="entry name" value="NDUFAF7"/>
</dbReference>
<comment type="subcellular location">
    <subcellularLocation>
        <location evidence="1 7">Mitochondrion</location>
    </subcellularLocation>
</comment>
<proteinExistence type="inferred from homology"/>
<dbReference type="PANTHER" id="PTHR12049:SF5">
    <property type="entry name" value="PROTEIN ARGININE METHYLTRANSFERASE NDUFAF7 HOMOLOG, MITOCHONDRIAL"/>
    <property type="match status" value="1"/>
</dbReference>
<dbReference type="EC" id="2.1.1.320" evidence="7"/>
<dbReference type="AlphaFoldDB" id="A0A507E426"/>
<dbReference type="PANTHER" id="PTHR12049">
    <property type="entry name" value="PROTEIN ARGININE METHYLTRANSFERASE NDUFAF7, MITOCHONDRIAL"/>
    <property type="match status" value="1"/>
</dbReference>
<dbReference type="InterPro" id="IPR038375">
    <property type="entry name" value="NDUFAF7_sf"/>
</dbReference>
<reference evidence="8 9" key="1">
    <citation type="journal article" date="2019" name="Sci. Rep.">
        <title>Comparative genomics of chytrid fungi reveal insights into the obligate biotrophic and pathogenic lifestyle of Synchytrium endobioticum.</title>
        <authorList>
            <person name="van de Vossenberg B.T.L.H."/>
            <person name="Warris S."/>
            <person name="Nguyen H.D.T."/>
            <person name="van Gent-Pelzer M.P.E."/>
            <person name="Joly D.L."/>
            <person name="van de Geest H.C."/>
            <person name="Bonants P.J.M."/>
            <person name="Smith D.S."/>
            <person name="Levesque C.A."/>
            <person name="van der Lee T.A.J."/>
        </authorList>
    </citation>
    <scope>NUCLEOTIDE SEQUENCE [LARGE SCALE GENOMIC DNA]</scope>
    <source>
        <strain evidence="8 9">CBS 809.83</strain>
    </source>
</reference>
<sequence length="485" mass="56097">MSRRQVLRAGQQTCLSTIHKWLGATVPETGRSRGFHHGGPVRTNYWDGMDKRVAPVEGHVPVPINTYRRLTSENAAKESTPPKCARMLVRDFIDDSLYNPAYGYFSKKAFIFSPEKNIPFNEIRDSYAFMNHLSELYREVEGEYNDVNDIARQVWHTPTELFKPWYGFALARHIVSEYKRDNRGSDELVIYEVGAGNGTLMVNILDYIKEHEPELYRRTRYRIIEISSKLAERQTERQDVRQVSQRHKCVEIINQSIFTWNEHVPGACFMIAMEVIDNFSHDLVRYDYTSGVPRQAVVLIDEDGDYQEAYEPVTDPMIQRYLALREQTGFRSPLQGNRLARKLRATLPFAPNLTEPEFLPTMCLKLFDQLKQHFPKHRLILSDFDALPDAVPGINAPVVQTRYQGMMIPCSTYLVQPGWFDIFFPTNFELMRDIYNIACGETGHSGQVMTQQEFLQKNANLAGTRTKSGENPMLTFYQNFKFLVS</sequence>
<keyword evidence="9" id="KW-1185">Reference proteome</keyword>
<evidence type="ECO:0000256" key="7">
    <source>
        <dbReference type="RuleBase" id="RU364114"/>
    </source>
</evidence>
<evidence type="ECO:0000256" key="3">
    <source>
        <dbReference type="ARBA" id="ARBA00022603"/>
    </source>
</evidence>
<dbReference type="STRING" id="109895.A0A507E426"/>
<dbReference type="Proteomes" id="UP000318582">
    <property type="component" value="Unassembled WGS sequence"/>
</dbReference>
<evidence type="ECO:0000256" key="4">
    <source>
        <dbReference type="ARBA" id="ARBA00022679"/>
    </source>
</evidence>
<keyword evidence="3 7" id="KW-0489">Methyltransferase</keyword>
<dbReference type="GO" id="GO:0035243">
    <property type="term" value="F:protein-arginine omega-N symmetric methyltransferase activity"/>
    <property type="evidence" value="ECO:0007669"/>
    <property type="project" value="UniProtKB-EC"/>
</dbReference>
<evidence type="ECO:0000256" key="2">
    <source>
        <dbReference type="ARBA" id="ARBA00005891"/>
    </source>
</evidence>
<name>A0A507E426_9FUNG</name>